<keyword evidence="6 11" id="KW-1133">Transmembrane helix</keyword>
<feature type="transmembrane region" description="Helical" evidence="11">
    <location>
        <begin position="60"/>
        <end position="80"/>
    </location>
</feature>
<dbReference type="GO" id="GO:0005886">
    <property type="term" value="C:plasma membrane"/>
    <property type="evidence" value="ECO:0007669"/>
    <property type="project" value="UniProtKB-SubCell"/>
</dbReference>
<evidence type="ECO:0000256" key="13">
    <source>
        <dbReference type="SAM" id="MobiDB-lite"/>
    </source>
</evidence>
<evidence type="ECO:0000259" key="14">
    <source>
        <dbReference type="PROSITE" id="PS50850"/>
    </source>
</evidence>
<feature type="transmembrane region" description="Helical" evidence="11">
    <location>
        <begin position="21"/>
        <end position="40"/>
    </location>
</feature>
<evidence type="ECO:0000313" key="18">
    <source>
        <dbReference type="Proteomes" id="UP000694542"/>
    </source>
</evidence>
<dbReference type="PANTHER" id="PTHR11388:SF16">
    <property type="entry name" value="SOLUTE CARRIER ORGANIC ANION TRANSPORTER FAMILY MEMBER 1A2"/>
    <property type="match status" value="1"/>
</dbReference>
<accession>A0A8C0SXI0</accession>
<dbReference type="Ensembl" id="ENSCAFT00030043334.1">
    <property type="protein sequence ID" value="ENSCAFP00030037821.1"/>
    <property type="gene ID" value="ENSCAFG00030023581.1"/>
</dbReference>
<comment type="caution">
    <text evidence="11">Lacks conserved residue(s) required for the propagation of feature annotation.</text>
</comment>
<evidence type="ECO:0000256" key="9">
    <source>
        <dbReference type="ARBA" id="ARBA00023157"/>
    </source>
</evidence>
<feature type="transmembrane region" description="Helical" evidence="11">
    <location>
        <begin position="388"/>
        <end position="409"/>
    </location>
</feature>
<dbReference type="InterPro" id="IPR020846">
    <property type="entry name" value="MFS_dom"/>
</dbReference>
<evidence type="ECO:0000256" key="1">
    <source>
        <dbReference type="ARBA" id="ARBA00004651"/>
    </source>
</evidence>
<reference evidence="16" key="2">
    <citation type="submission" date="2019-03" db="EMBL/GenBank/DDBJ databases">
        <authorList>
            <person name="Warren W.C."/>
            <person name="Johnson G.S."/>
        </authorList>
    </citation>
    <scope>NUCLEOTIDE SEQUENCE [LARGE SCALE GENOMIC DNA]</scope>
    <source>
        <strain evidence="16">Basenji</strain>
    </source>
</reference>
<feature type="transmembrane region" description="Helical" evidence="11">
    <location>
        <begin position="512"/>
        <end position="536"/>
    </location>
</feature>
<dbReference type="Pfam" id="PF07648">
    <property type="entry name" value="Kazal_2"/>
    <property type="match status" value="1"/>
</dbReference>
<keyword evidence="3 11" id="KW-0813">Transport</keyword>
<evidence type="ECO:0000256" key="6">
    <source>
        <dbReference type="ARBA" id="ARBA00022989"/>
    </source>
</evidence>
<evidence type="ECO:0000313" key="16">
    <source>
        <dbReference type="Ensembl" id="ENSCAFP00030037821.1"/>
    </source>
</evidence>
<dbReference type="GO" id="GO:0006811">
    <property type="term" value="P:monoatomic ion transport"/>
    <property type="evidence" value="ECO:0007669"/>
    <property type="project" value="UniProtKB-KW"/>
</dbReference>
<dbReference type="Ensembl" id="ENSCAFT00040032255.1">
    <property type="protein sequence ID" value="ENSCAFP00040028051.1"/>
    <property type="gene ID" value="ENSCAFG00040017452.1"/>
</dbReference>
<reference evidence="17" key="1">
    <citation type="submission" date="2018-10" db="EMBL/GenBank/DDBJ databases">
        <title>De novo assembly of a Great Dane genome.</title>
        <authorList>
            <person name="Kidd J.M."/>
            <person name="Pendleton A.L."/>
            <person name="Shen F."/>
            <person name="Emery S."/>
        </authorList>
    </citation>
    <scope>NUCLEOTIDE SEQUENCE [LARGE SCALE GENOMIC DNA]</scope>
    <source>
        <strain evidence="17">Great Dane</strain>
    </source>
</reference>
<keyword evidence="12" id="KW-0175">Coiled coil</keyword>
<name>A0A8C0SXI0_CANLF</name>
<dbReference type="Proteomes" id="UP000694542">
    <property type="component" value="Chromosome 27"/>
</dbReference>
<feature type="compositionally biased region" description="Basic residues" evidence="13">
    <location>
        <begin position="676"/>
        <end position="685"/>
    </location>
</feature>
<evidence type="ECO:0000256" key="2">
    <source>
        <dbReference type="ARBA" id="ARBA00009657"/>
    </source>
</evidence>
<evidence type="ECO:0000256" key="10">
    <source>
        <dbReference type="ARBA" id="ARBA00023180"/>
    </source>
</evidence>
<dbReference type="SUPFAM" id="SSF103473">
    <property type="entry name" value="MFS general substrate transporter"/>
    <property type="match status" value="1"/>
</dbReference>
<feature type="transmembrane region" description="Helical" evidence="11">
    <location>
        <begin position="195"/>
        <end position="222"/>
    </location>
</feature>
<feature type="transmembrane region" description="Helical" evidence="11">
    <location>
        <begin position="87"/>
        <end position="105"/>
    </location>
</feature>
<dbReference type="SUPFAM" id="SSF100895">
    <property type="entry name" value="Kazal-type serine protease inhibitors"/>
    <property type="match status" value="1"/>
</dbReference>
<evidence type="ECO:0000256" key="5">
    <source>
        <dbReference type="ARBA" id="ARBA00022692"/>
    </source>
</evidence>
<evidence type="ECO:0000256" key="3">
    <source>
        <dbReference type="ARBA" id="ARBA00022448"/>
    </source>
</evidence>
<dbReference type="PANTHER" id="PTHR11388">
    <property type="entry name" value="ORGANIC ANION TRANSPORTER"/>
    <property type="match status" value="1"/>
</dbReference>
<keyword evidence="9" id="KW-1015">Disulfide bond</keyword>
<evidence type="ECO:0000256" key="4">
    <source>
        <dbReference type="ARBA" id="ARBA00022475"/>
    </source>
</evidence>
<dbReference type="Proteomes" id="UP000694429">
    <property type="component" value="Chromosome 27"/>
</dbReference>
<dbReference type="Pfam" id="PF03137">
    <property type="entry name" value="OATP"/>
    <property type="match status" value="1"/>
</dbReference>
<dbReference type="PROSITE" id="PS50850">
    <property type="entry name" value="MFS"/>
    <property type="match status" value="1"/>
</dbReference>
<reference evidence="17" key="3">
    <citation type="submission" date="2025-05" db="UniProtKB">
        <authorList>
            <consortium name="Ensembl"/>
        </authorList>
    </citation>
    <scope>IDENTIFICATION</scope>
</reference>
<evidence type="ECO:0000313" key="17">
    <source>
        <dbReference type="Ensembl" id="ENSCAFP00040028051.1"/>
    </source>
</evidence>
<dbReference type="InterPro" id="IPR004156">
    <property type="entry name" value="OATP"/>
</dbReference>
<evidence type="ECO:0000256" key="7">
    <source>
        <dbReference type="ARBA" id="ARBA00023065"/>
    </source>
</evidence>
<dbReference type="NCBIfam" id="TIGR00805">
    <property type="entry name" value="oat"/>
    <property type="match status" value="1"/>
</dbReference>
<dbReference type="AlphaFoldDB" id="A0A8C0SXI0"/>
<evidence type="ECO:0000259" key="15">
    <source>
        <dbReference type="PROSITE" id="PS51465"/>
    </source>
</evidence>
<keyword evidence="7 11" id="KW-0406">Ion transport</keyword>
<feature type="transmembrane region" description="Helical" evidence="11">
    <location>
        <begin position="317"/>
        <end position="339"/>
    </location>
</feature>
<keyword evidence="10" id="KW-0325">Glycoprotein</keyword>
<dbReference type="InterPro" id="IPR036058">
    <property type="entry name" value="Kazal_dom_sf"/>
</dbReference>
<evidence type="ECO:0000256" key="11">
    <source>
        <dbReference type="RuleBase" id="RU362056"/>
    </source>
</evidence>
<keyword evidence="4" id="KW-1003">Cell membrane</keyword>
<dbReference type="InterPro" id="IPR036259">
    <property type="entry name" value="MFS_trans_sf"/>
</dbReference>
<dbReference type="PROSITE" id="PS51465">
    <property type="entry name" value="KAZAL_2"/>
    <property type="match status" value="1"/>
</dbReference>
<comment type="similarity">
    <text evidence="2 11">Belongs to the organo anion transporter (TC 2.A.60) family.</text>
</comment>
<feature type="coiled-coil region" evidence="12">
    <location>
        <begin position="272"/>
        <end position="304"/>
    </location>
</feature>
<dbReference type="Gene3D" id="3.30.60.30">
    <property type="match status" value="1"/>
</dbReference>
<feature type="transmembrane region" description="Helical" evidence="11">
    <location>
        <begin position="354"/>
        <end position="376"/>
    </location>
</feature>
<organism evidence="17 18">
    <name type="scientific">Canis lupus familiaris</name>
    <name type="common">Dog</name>
    <name type="synonym">Canis familiaris</name>
    <dbReference type="NCBI Taxonomy" id="9615"/>
    <lineage>
        <taxon>Eukaryota</taxon>
        <taxon>Metazoa</taxon>
        <taxon>Chordata</taxon>
        <taxon>Craniata</taxon>
        <taxon>Vertebrata</taxon>
        <taxon>Euteleostomi</taxon>
        <taxon>Mammalia</taxon>
        <taxon>Eutheria</taxon>
        <taxon>Laurasiatheria</taxon>
        <taxon>Carnivora</taxon>
        <taxon>Caniformia</taxon>
        <taxon>Canidae</taxon>
        <taxon>Canis</taxon>
    </lineage>
</organism>
<feature type="domain" description="Kazal-like" evidence="15">
    <location>
        <begin position="433"/>
        <end position="488"/>
    </location>
</feature>
<protein>
    <recommendedName>
        <fullName evidence="11">Solute carrier organic anion transporter family member</fullName>
    </recommendedName>
</protein>
<feature type="transmembrane region" description="Helical" evidence="11">
    <location>
        <begin position="557"/>
        <end position="579"/>
    </location>
</feature>
<feature type="transmembrane region" description="Helical" evidence="11">
    <location>
        <begin position="599"/>
        <end position="623"/>
    </location>
</feature>
<comment type="subcellular location">
    <subcellularLocation>
        <location evidence="1 11">Cell membrane</location>
        <topology evidence="1 11">Multi-pass membrane protein</topology>
    </subcellularLocation>
</comment>
<keyword evidence="5 11" id="KW-0812">Transmembrane</keyword>
<dbReference type="Gene3D" id="1.20.1250.20">
    <property type="entry name" value="MFS general substrate transporter like domains"/>
    <property type="match status" value="1"/>
</dbReference>
<feature type="transmembrane region" description="Helical" evidence="11">
    <location>
        <begin position="242"/>
        <end position="266"/>
    </location>
</feature>
<proteinExistence type="inferred from homology"/>
<evidence type="ECO:0000256" key="12">
    <source>
        <dbReference type="SAM" id="Coils"/>
    </source>
</evidence>
<dbReference type="GO" id="GO:0022857">
    <property type="term" value="F:transmembrane transporter activity"/>
    <property type="evidence" value="ECO:0007669"/>
    <property type="project" value="InterPro"/>
</dbReference>
<dbReference type="FunFam" id="1.20.1250.20:FF:000210">
    <property type="entry name" value="Solute carrier organic anion transporter family member"/>
    <property type="match status" value="1"/>
</dbReference>
<feature type="domain" description="Major facilitator superfamily (MFS) profile" evidence="14">
    <location>
        <begin position="22"/>
        <end position="627"/>
    </location>
</feature>
<feature type="region of interest" description="Disordered" evidence="13">
    <location>
        <begin position="650"/>
        <end position="685"/>
    </location>
</feature>
<sequence length="685" mass="75892">MAEIEKRLETHRMRCLSKLKMFLLAITCAFVSKTLSGSYMNSMLTQIERQFNIPTSLVGFINGSFEIGNLLLIIFVSYFGTKLHRPILIGVGCVVMGLGCFLQSLPHFLMGRYEYESTVSVSGNLSSNSFLCMENGTQTFRPTEDPSECVKEVKSLMWIYVLVGNIIRGIGETPIMPLGISYIEDFAKSENSPLYIGFVETGAIIGPLIGLLLASFCANVYVDTGSVNTDDLTITPTDTRWVGAWWFGFLICAGVNVLTAIPFFFLPKTLPKEGLKNNADIIKNDKEEKQREAVKKEKDGITKDFLPFMKSLLCNPIYMLFILISIVQFNAFVNMFTFMPKYLEQQYGKSASEAIFLIGIYNLPPICIGYIAGGLIMKKFKITVKQAAHIGCWLSLIEYLLHFLCFLMICDNTSVAGITTTYKGIQQDLYVENTILADCNKDCNCPIKMWDPVCGNNGVSYMSACLAGCETSVGTGINMVFQNCSCIQTSGNSSAVLGLCDKGYDCSMMLQYFLILSAIGSFIYSLSAIPGYMVLLRCIKPEEKSLGVGLHTFCTRVFAGIPAPIYFGALVDSTCLHWGMLKCGESGACRIYDSTNFRYIYLGLPAALRGTSYIPAFLILIMLKKRLLPGENASSGTVLIEAKVTGKENDCKDMHQNSKVLNDDLEEQQPTQNQKAKGRRRRTPG</sequence>
<dbReference type="InterPro" id="IPR002350">
    <property type="entry name" value="Kazal_dom"/>
</dbReference>
<keyword evidence="8 11" id="KW-0472">Membrane</keyword>
<evidence type="ECO:0000256" key="8">
    <source>
        <dbReference type="ARBA" id="ARBA00023136"/>
    </source>
</evidence>